<protein>
    <submittedName>
        <fullName evidence="2">Uncharacterized protein</fullName>
    </submittedName>
</protein>
<dbReference type="EMBL" id="MU001671">
    <property type="protein sequence ID" value="KAF2461391.1"/>
    <property type="molecule type" value="Genomic_DNA"/>
</dbReference>
<evidence type="ECO:0000313" key="3">
    <source>
        <dbReference type="Proteomes" id="UP000799766"/>
    </source>
</evidence>
<name>A0A6A6PBN2_9PEZI</name>
<gene>
    <name evidence="2" type="ORF">BDY21DRAFT_331972</name>
</gene>
<dbReference type="OrthoDB" id="10677193at2759"/>
<accession>A0A6A6PBN2</accession>
<evidence type="ECO:0000313" key="2">
    <source>
        <dbReference type="EMBL" id="KAF2461391.1"/>
    </source>
</evidence>
<proteinExistence type="predicted"/>
<dbReference type="AlphaFoldDB" id="A0A6A6PBN2"/>
<feature type="region of interest" description="Disordered" evidence="1">
    <location>
        <begin position="35"/>
        <end position="73"/>
    </location>
</feature>
<evidence type="ECO:0000256" key="1">
    <source>
        <dbReference type="SAM" id="MobiDB-lite"/>
    </source>
</evidence>
<sequence>MASYHLPTNTLPWQLLRPLPKEIRQTPYKERKRLVSAAHSAGPTFGEPLDTTSSGIRVPREGGSDDGRYGIAADPTASMTASLSLHGDDSPAQRLCRSPRLPAQADTAVVATEFAGQALLK</sequence>
<dbReference type="Proteomes" id="UP000799766">
    <property type="component" value="Unassembled WGS sequence"/>
</dbReference>
<keyword evidence="3" id="KW-1185">Reference proteome</keyword>
<organism evidence="2 3">
    <name type="scientific">Lineolata rhizophorae</name>
    <dbReference type="NCBI Taxonomy" id="578093"/>
    <lineage>
        <taxon>Eukaryota</taxon>
        <taxon>Fungi</taxon>
        <taxon>Dikarya</taxon>
        <taxon>Ascomycota</taxon>
        <taxon>Pezizomycotina</taxon>
        <taxon>Dothideomycetes</taxon>
        <taxon>Dothideomycetes incertae sedis</taxon>
        <taxon>Lineolatales</taxon>
        <taxon>Lineolataceae</taxon>
        <taxon>Lineolata</taxon>
    </lineage>
</organism>
<feature type="compositionally biased region" description="Basic and acidic residues" evidence="1">
    <location>
        <begin position="58"/>
        <end position="68"/>
    </location>
</feature>
<reference evidence="2" key="1">
    <citation type="journal article" date="2020" name="Stud. Mycol.">
        <title>101 Dothideomycetes genomes: a test case for predicting lifestyles and emergence of pathogens.</title>
        <authorList>
            <person name="Haridas S."/>
            <person name="Albert R."/>
            <person name="Binder M."/>
            <person name="Bloem J."/>
            <person name="Labutti K."/>
            <person name="Salamov A."/>
            <person name="Andreopoulos B."/>
            <person name="Baker S."/>
            <person name="Barry K."/>
            <person name="Bills G."/>
            <person name="Bluhm B."/>
            <person name="Cannon C."/>
            <person name="Castanera R."/>
            <person name="Culley D."/>
            <person name="Daum C."/>
            <person name="Ezra D."/>
            <person name="Gonzalez J."/>
            <person name="Henrissat B."/>
            <person name="Kuo A."/>
            <person name="Liang C."/>
            <person name="Lipzen A."/>
            <person name="Lutzoni F."/>
            <person name="Magnuson J."/>
            <person name="Mondo S."/>
            <person name="Nolan M."/>
            <person name="Ohm R."/>
            <person name="Pangilinan J."/>
            <person name="Park H.-J."/>
            <person name="Ramirez L."/>
            <person name="Alfaro M."/>
            <person name="Sun H."/>
            <person name="Tritt A."/>
            <person name="Yoshinaga Y."/>
            <person name="Zwiers L.-H."/>
            <person name="Turgeon B."/>
            <person name="Goodwin S."/>
            <person name="Spatafora J."/>
            <person name="Crous P."/>
            <person name="Grigoriev I."/>
        </authorList>
    </citation>
    <scope>NUCLEOTIDE SEQUENCE</scope>
    <source>
        <strain evidence="2">ATCC 16933</strain>
    </source>
</reference>